<feature type="domain" description="PhnB-like" evidence="1">
    <location>
        <begin position="5"/>
        <end position="131"/>
    </location>
</feature>
<gene>
    <name evidence="2" type="ORF">SAMN04488559_10220</name>
</gene>
<accession>A0A1H9QDY0</accession>
<dbReference type="PANTHER" id="PTHR33990">
    <property type="entry name" value="PROTEIN YJDN-RELATED"/>
    <property type="match status" value="1"/>
</dbReference>
<name>A0A1H9QDY0_9LACT</name>
<dbReference type="STRING" id="142588.SAMN04488559_10220"/>
<evidence type="ECO:0000313" key="2">
    <source>
        <dbReference type="EMBL" id="SER58632.1"/>
    </source>
</evidence>
<reference evidence="2 3" key="1">
    <citation type="submission" date="2016-10" db="EMBL/GenBank/DDBJ databases">
        <authorList>
            <person name="de Groot N.N."/>
        </authorList>
    </citation>
    <scope>NUCLEOTIDE SEQUENCE [LARGE SCALE GENOMIC DNA]</scope>
    <source>
        <strain evidence="2 3">DSM 13760</strain>
    </source>
</reference>
<sequence length="137" mass="15778">MAITIPYLIFNGEAKEAMDYYGYVFNMEQSWFEVYSEMPQYQNDPAVIGKVSHGRLALNGEDLLYFEDTLGEQTTTGTLVNLSFQFQDEETIQVAYQRMTENSTIHIPLGKAPWGATYAQLTDRFGVQWKLNYHPID</sequence>
<protein>
    <submittedName>
        <fullName evidence="2">Uncharacterized conserved protein PhnB, glyoxalase superfamily</fullName>
    </submittedName>
</protein>
<evidence type="ECO:0000259" key="1">
    <source>
        <dbReference type="Pfam" id="PF06983"/>
    </source>
</evidence>
<dbReference type="AlphaFoldDB" id="A0A1H9QDY0"/>
<dbReference type="InterPro" id="IPR029068">
    <property type="entry name" value="Glyas_Bleomycin-R_OHBP_Dase"/>
</dbReference>
<keyword evidence="3" id="KW-1185">Reference proteome</keyword>
<evidence type="ECO:0000313" key="3">
    <source>
        <dbReference type="Proteomes" id="UP000198948"/>
    </source>
</evidence>
<dbReference type="RefSeq" id="WP_177165643.1">
    <property type="nucleotide sequence ID" value="NZ_FOHA01000002.1"/>
</dbReference>
<proteinExistence type="predicted"/>
<dbReference type="Proteomes" id="UP000198948">
    <property type="component" value="Unassembled WGS sequence"/>
</dbReference>
<dbReference type="EMBL" id="FOHA01000002">
    <property type="protein sequence ID" value="SER58632.1"/>
    <property type="molecule type" value="Genomic_DNA"/>
</dbReference>
<dbReference type="Pfam" id="PF06983">
    <property type="entry name" value="3-dmu-9_3-mt"/>
    <property type="match status" value="1"/>
</dbReference>
<dbReference type="Gene3D" id="3.10.180.10">
    <property type="entry name" value="2,3-Dihydroxybiphenyl 1,2-Dioxygenase, domain 1"/>
    <property type="match status" value="1"/>
</dbReference>
<dbReference type="CDD" id="cd06588">
    <property type="entry name" value="PhnB_like"/>
    <property type="match status" value="1"/>
</dbReference>
<organism evidence="2 3">
    <name type="scientific">Isobaculum melis</name>
    <dbReference type="NCBI Taxonomy" id="142588"/>
    <lineage>
        <taxon>Bacteria</taxon>
        <taxon>Bacillati</taxon>
        <taxon>Bacillota</taxon>
        <taxon>Bacilli</taxon>
        <taxon>Lactobacillales</taxon>
        <taxon>Carnobacteriaceae</taxon>
        <taxon>Isobaculum</taxon>
    </lineage>
</organism>
<dbReference type="InterPro" id="IPR028973">
    <property type="entry name" value="PhnB-like"/>
</dbReference>
<dbReference type="PANTHER" id="PTHR33990:SF1">
    <property type="entry name" value="PROTEIN YJDN"/>
    <property type="match status" value="1"/>
</dbReference>
<dbReference type="SUPFAM" id="SSF54593">
    <property type="entry name" value="Glyoxalase/Bleomycin resistance protein/Dihydroxybiphenyl dioxygenase"/>
    <property type="match status" value="1"/>
</dbReference>